<sequence>MATAVDPSIRAILDAMQKQNEIKLRKLLKETIKAATSRSYQGSLVSHNLNKSLEKTDVTVGNEEMVLKEFSKELQSNVENSYEKKVSIDTASQDYIFIKTDLMFDVNSSTEYQKESVKRRKEDIAVLYNDLSPSSSQDTQNLQEWFDKKSKSLGEAEKDHNKKDNISMRNILDGDTNKENQIETKELEAVSKSTAENDTKSIDNVEQNISLESIQKARDNAYNNEHLLIEEDQMMTAKNACDTTESKTSADLMSRNLDANTQEKSLENKDDKNPSPSMLDSSKRSCHSENETTDTRQRREVLLTNTASDSDRYKSVENDNAVTGVIATDEAKHRGRPRRSDKVEVKKDEDTRKILQNEKGGLEEQRKLEEDTKEETTETEVNSKGILNNKCDLLDTERAIEINDMVQDIKFTEGRSRTQNDMEDVVEDSQELSNKTIEDLHQMLKHQSEIHKVTLNEASLKIGELSDKIKCFKGKDSQIPKRNELLEEEQNKWRSLEKMITENLEEEKSR</sequence>
<feature type="compositionally biased region" description="Basic and acidic residues" evidence="1">
    <location>
        <begin position="281"/>
        <end position="301"/>
    </location>
</feature>
<dbReference type="RefSeq" id="XP_033363322.1">
    <property type="nucleotide sequence ID" value="XM_033507431.1"/>
</dbReference>
<proteinExistence type="predicted"/>
<gene>
    <name evidence="3" type="primary">LOC117241555</name>
</gene>
<feature type="compositionally biased region" description="Basic and acidic residues" evidence="1">
    <location>
        <begin position="264"/>
        <end position="273"/>
    </location>
</feature>
<organism evidence="2 3">
    <name type="scientific">Bombus vosnesenskii</name>
    <dbReference type="NCBI Taxonomy" id="207650"/>
    <lineage>
        <taxon>Eukaryota</taxon>
        <taxon>Metazoa</taxon>
        <taxon>Ecdysozoa</taxon>
        <taxon>Arthropoda</taxon>
        <taxon>Hexapoda</taxon>
        <taxon>Insecta</taxon>
        <taxon>Pterygota</taxon>
        <taxon>Neoptera</taxon>
        <taxon>Endopterygota</taxon>
        <taxon>Hymenoptera</taxon>
        <taxon>Apocrita</taxon>
        <taxon>Aculeata</taxon>
        <taxon>Apoidea</taxon>
        <taxon>Anthophila</taxon>
        <taxon>Apidae</taxon>
        <taxon>Bombus</taxon>
        <taxon>Pyrobombus</taxon>
    </lineage>
</organism>
<dbReference type="Proteomes" id="UP000504631">
    <property type="component" value="Unplaced"/>
</dbReference>
<accession>A0A6J3LDC5</accession>
<feature type="compositionally biased region" description="Basic and acidic residues" evidence="1">
    <location>
        <begin position="154"/>
        <end position="166"/>
    </location>
</feature>
<feature type="region of interest" description="Disordered" evidence="1">
    <location>
        <begin position="154"/>
        <end position="183"/>
    </location>
</feature>
<name>A0A6J3LDC5_9HYME</name>
<dbReference type="PROSITE" id="PS00018">
    <property type="entry name" value="EF_HAND_1"/>
    <property type="match status" value="1"/>
</dbReference>
<feature type="compositionally biased region" description="Basic and acidic residues" evidence="1">
    <location>
        <begin position="338"/>
        <end position="376"/>
    </location>
</feature>
<evidence type="ECO:0000256" key="1">
    <source>
        <dbReference type="SAM" id="MobiDB-lite"/>
    </source>
</evidence>
<dbReference type="AlphaFoldDB" id="A0A6J3LDC5"/>
<reference evidence="3" key="1">
    <citation type="submission" date="2025-08" db="UniProtKB">
        <authorList>
            <consortium name="RefSeq"/>
        </authorList>
    </citation>
    <scope>IDENTIFICATION</scope>
    <source>
        <tissue evidence="3">Muscle</tissue>
    </source>
</reference>
<dbReference type="InterPro" id="IPR018247">
    <property type="entry name" value="EF_Hand_1_Ca_BS"/>
</dbReference>
<dbReference type="GeneID" id="117241555"/>
<keyword evidence="2" id="KW-1185">Reference proteome</keyword>
<dbReference type="KEGG" id="bvk:117241555"/>
<feature type="region of interest" description="Disordered" evidence="1">
    <location>
        <begin position="260"/>
        <end position="379"/>
    </location>
</feature>
<evidence type="ECO:0000313" key="2">
    <source>
        <dbReference type="Proteomes" id="UP000504631"/>
    </source>
</evidence>
<protein>
    <submittedName>
        <fullName evidence="3">Chromatin modification-related protein EAF7-like</fullName>
    </submittedName>
</protein>
<evidence type="ECO:0000313" key="3">
    <source>
        <dbReference type="RefSeq" id="XP_033363322.1"/>
    </source>
</evidence>